<evidence type="ECO:0000256" key="11">
    <source>
        <dbReference type="ARBA" id="ARBA00023014"/>
    </source>
</evidence>
<dbReference type="InterPro" id="IPR007197">
    <property type="entry name" value="rSAM"/>
</dbReference>
<keyword evidence="5" id="KW-0963">Cytoplasm</keyword>
<comment type="similarity">
    <text evidence="14">Belongs to the methylthiotransferase family. MtaB subfamily.</text>
</comment>
<dbReference type="PROSITE" id="PS51918">
    <property type="entry name" value="RADICAL_SAM"/>
    <property type="match status" value="1"/>
</dbReference>
<comment type="function">
    <text evidence="2">Catalyzes the methylthiolation of N6-threonylcarbamoyladenosine (t(6)A), leading to the formation of 2-methylthio-N6-threonylcarbamoyladenosine (ms(2)t(6)A) at position 37 in tRNAs that read codons beginning with adenine.</text>
</comment>
<dbReference type="InterPro" id="IPR006467">
    <property type="entry name" value="MiaB-like_bact"/>
</dbReference>
<dbReference type="InterPro" id="IPR058240">
    <property type="entry name" value="rSAM_sf"/>
</dbReference>
<dbReference type="PROSITE" id="PS01278">
    <property type="entry name" value="MTTASE_RADICAL"/>
    <property type="match status" value="1"/>
</dbReference>
<dbReference type="GO" id="GO:0035598">
    <property type="term" value="F:tRNA (N(6)-L-threonylcarbamoyladenosine(37)-C(2))-methylthiotransferase activity"/>
    <property type="evidence" value="ECO:0007669"/>
    <property type="project" value="UniProtKB-EC"/>
</dbReference>
<evidence type="ECO:0000256" key="14">
    <source>
        <dbReference type="ARBA" id="ARBA00061574"/>
    </source>
</evidence>
<dbReference type="GO" id="GO:0046872">
    <property type="term" value="F:metal ion binding"/>
    <property type="evidence" value="ECO:0007669"/>
    <property type="project" value="UniProtKB-KW"/>
</dbReference>
<accession>A0A4R3Z354</accession>
<evidence type="ECO:0000256" key="5">
    <source>
        <dbReference type="ARBA" id="ARBA00022490"/>
    </source>
</evidence>
<dbReference type="Pfam" id="PF00919">
    <property type="entry name" value="UPF0004"/>
    <property type="match status" value="1"/>
</dbReference>
<dbReference type="RefSeq" id="WP_066445459.1">
    <property type="nucleotide sequence ID" value="NZ_JANKBF010000011.1"/>
</dbReference>
<dbReference type="AlphaFoldDB" id="A0A4R3Z354"/>
<evidence type="ECO:0000256" key="15">
    <source>
        <dbReference type="ARBA" id="ARBA00069898"/>
    </source>
</evidence>
<evidence type="ECO:0000256" key="13">
    <source>
        <dbReference type="ARBA" id="ARBA00051661"/>
    </source>
</evidence>
<name>A0A4R3Z354_9FIRM</name>
<evidence type="ECO:0000256" key="2">
    <source>
        <dbReference type="ARBA" id="ARBA00002399"/>
    </source>
</evidence>
<evidence type="ECO:0000256" key="6">
    <source>
        <dbReference type="ARBA" id="ARBA00022679"/>
    </source>
</evidence>
<proteinExistence type="inferred from homology"/>
<comment type="caution">
    <text evidence="18">The sequence shown here is derived from an EMBL/GenBank/DDBJ whole genome shotgun (WGS) entry which is preliminary data.</text>
</comment>
<evidence type="ECO:0000259" key="17">
    <source>
        <dbReference type="PROSITE" id="PS51918"/>
    </source>
</evidence>
<evidence type="ECO:0000256" key="12">
    <source>
        <dbReference type="ARBA" id="ARBA00031213"/>
    </source>
</evidence>
<protein>
    <recommendedName>
        <fullName evidence="15">Threonylcarbamoyladenosine tRNA methylthiotransferase MtaB</fullName>
        <ecNumber evidence="3">2.8.4.5</ecNumber>
    </recommendedName>
    <alternativeName>
        <fullName evidence="12">tRNA-t(6)A37 methylthiotransferase</fullName>
    </alternativeName>
</protein>
<dbReference type="Gene3D" id="3.80.30.20">
    <property type="entry name" value="tm_1862 like domain"/>
    <property type="match status" value="1"/>
</dbReference>
<dbReference type="SFLD" id="SFLDG01082">
    <property type="entry name" value="B12-binding_domain_containing"/>
    <property type="match status" value="1"/>
</dbReference>
<dbReference type="EMBL" id="SMCQ01000010">
    <property type="protein sequence ID" value="TCV99391.1"/>
    <property type="molecule type" value="Genomic_DNA"/>
</dbReference>
<comment type="cofactor">
    <cofactor evidence="1">
        <name>[4Fe-4S] cluster</name>
        <dbReference type="ChEBI" id="CHEBI:49883"/>
    </cofactor>
</comment>
<dbReference type="InterPro" id="IPR020612">
    <property type="entry name" value="Methylthiotransferase_CS"/>
</dbReference>
<evidence type="ECO:0000256" key="9">
    <source>
        <dbReference type="ARBA" id="ARBA00022723"/>
    </source>
</evidence>
<dbReference type="PANTHER" id="PTHR11918:SF45">
    <property type="entry name" value="THREONYLCARBAMOYLADENOSINE TRNA METHYLTHIOTRANSFERASE"/>
    <property type="match status" value="1"/>
</dbReference>
<dbReference type="Proteomes" id="UP000295515">
    <property type="component" value="Unassembled WGS sequence"/>
</dbReference>
<dbReference type="SFLD" id="SFLDF00295">
    <property type="entry name" value="threonylcarbamoyladenosine_tRN"/>
    <property type="match status" value="1"/>
</dbReference>
<evidence type="ECO:0000256" key="4">
    <source>
        <dbReference type="ARBA" id="ARBA00022485"/>
    </source>
</evidence>
<dbReference type="PROSITE" id="PS51449">
    <property type="entry name" value="MTTASE_N"/>
    <property type="match status" value="1"/>
</dbReference>
<dbReference type="FunFam" id="3.80.30.20:FF:000001">
    <property type="entry name" value="tRNA-2-methylthio-N(6)-dimethylallyladenosine synthase 2"/>
    <property type="match status" value="1"/>
</dbReference>
<gene>
    <name evidence="18" type="ORF">EDD60_11083</name>
</gene>
<dbReference type="SFLD" id="SFLDG01061">
    <property type="entry name" value="methylthiotransferase"/>
    <property type="match status" value="1"/>
</dbReference>
<evidence type="ECO:0000256" key="7">
    <source>
        <dbReference type="ARBA" id="ARBA00022691"/>
    </source>
</evidence>
<dbReference type="InterPro" id="IPR023404">
    <property type="entry name" value="rSAM_horseshoe"/>
</dbReference>
<keyword evidence="8" id="KW-0819">tRNA processing</keyword>
<dbReference type="SFLD" id="SFLDS00029">
    <property type="entry name" value="Radical_SAM"/>
    <property type="match status" value="1"/>
</dbReference>
<dbReference type="NCBIfam" id="TIGR01579">
    <property type="entry name" value="MiaB-like-C"/>
    <property type="match status" value="1"/>
</dbReference>
<feature type="domain" description="Radical SAM core" evidence="17">
    <location>
        <begin position="140"/>
        <end position="370"/>
    </location>
</feature>
<dbReference type="GO" id="GO:0051539">
    <property type="term" value="F:4 iron, 4 sulfur cluster binding"/>
    <property type="evidence" value="ECO:0007669"/>
    <property type="project" value="UniProtKB-KW"/>
</dbReference>
<evidence type="ECO:0000256" key="8">
    <source>
        <dbReference type="ARBA" id="ARBA00022694"/>
    </source>
</evidence>
<evidence type="ECO:0000256" key="10">
    <source>
        <dbReference type="ARBA" id="ARBA00023004"/>
    </source>
</evidence>
<dbReference type="InterPro" id="IPR013848">
    <property type="entry name" value="Methylthiotransferase_N"/>
</dbReference>
<keyword evidence="4" id="KW-0004">4Fe-4S</keyword>
<evidence type="ECO:0000313" key="19">
    <source>
        <dbReference type="Proteomes" id="UP000295515"/>
    </source>
</evidence>
<dbReference type="InterPro" id="IPR005839">
    <property type="entry name" value="Methylthiotransferase"/>
</dbReference>
<dbReference type="SMART" id="SM00729">
    <property type="entry name" value="Elp3"/>
    <property type="match status" value="1"/>
</dbReference>
<evidence type="ECO:0000256" key="3">
    <source>
        <dbReference type="ARBA" id="ARBA00013273"/>
    </source>
</evidence>
<dbReference type="InterPro" id="IPR006638">
    <property type="entry name" value="Elp3/MiaA/NifB-like_rSAM"/>
</dbReference>
<evidence type="ECO:0000259" key="16">
    <source>
        <dbReference type="PROSITE" id="PS51449"/>
    </source>
</evidence>
<keyword evidence="6 18" id="KW-0808">Transferase</keyword>
<keyword evidence="7" id="KW-0949">S-adenosyl-L-methionine</keyword>
<reference evidence="18 19" key="1">
    <citation type="submission" date="2019-03" db="EMBL/GenBank/DDBJ databases">
        <title>Genomic Encyclopedia of Type Strains, Phase IV (KMG-IV): sequencing the most valuable type-strain genomes for metagenomic binning, comparative biology and taxonomic classification.</title>
        <authorList>
            <person name="Goeker M."/>
        </authorList>
    </citation>
    <scope>NUCLEOTIDE SEQUENCE [LARGE SCALE GENOMIC DNA]</scope>
    <source>
        <strain evidence="18 19">DSM 29487</strain>
    </source>
</reference>
<dbReference type="CDD" id="cd01335">
    <property type="entry name" value="Radical_SAM"/>
    <property type="match status" value="1"/>
</dbReference>
<organism evidence="18 19">
    <name type="scientific">Longibaculum muris</name>
    <dbReference type="NCBI Taxonomy" id="1796628"/>
    <lineage>
        <taxon>Bacteria</taxon>
        <taxon>Bacillati</taxon>
        <taxon>Bacillota</taxon>
        <taxon>Erysipelotrichia</taxon>
        <taxon>Erysipelotrichales</taxon>
        <taxon>Coprobacillaceae</taxon>
        <taxon>Longibaculum</taxon>
    </lineage>
</organism>
<dbReference type="NCBIfam" id="TIGR00089">
    <property type="entry name" value="MiaB/RimO family radical SAM methylthiotransferase"/>
    <property type="match status" value="1"/>
</dbReference>
<sequence length="436" mass="49660">MKKTVAFLTLGCKVNTYESEAMLRLFSQEGYQEVDFKEKADVYVINTCTVTNTGDSKSRQMIRQAIRRNPQAIVCVVGCYSQVASEEVIAIEGVSVVLGTQFRNRIVEFVKEYEATKKPVIHVADVMKLNHFEDLDIDEFTKNTRAFLKIQDGCNNFCTYCIIPYARGRVRSRKPESVLKQAQKLVDHGFVEIVLTGIHTAGYGVDLEDYSFYDLLVDLTSKVKGLKRLRISSIEMSQITHEIIDLIATSPIVVDHLHIPIQAGCDATLKRMNRHYTTQEFADKLIELKQKLPSLSITTDVIVGFPGESEEEFNQTYQWIKEMHFNQLHVFPYSRRKGTPAARMKDQVDGNIKHERVKRLMELSTQLQSEFASWQIGQVLEVLIEERHGDYMVGHASNYLKVNVDLPDSSVGHIYKVLVEKQDGVELIGSVVNEKN</sequence>
<keyword evidence="9" id="KW-0479">Metal-binding</keyword>
<dbReference type="GeneID" id="98915468"/>
<dbReference type="SUPFAM" id="SSF102114">
    <property type="entry name" value="Radical SAM enzymes"/>
    <property type="match status" value="1"/>
</dbReference>
<dbReference type="Pfam" id="PF04055">
    <property type="entry name" value="Radical_SAM"/>
    <property type="match status" value="1"/>
</dbReference>
<keyword evidence="19" id="KW-1185">Reference proteome</keyword>
<feature type="domain" description="MTTase N-terminal" evidence="16">
    <location>
        <begin position="3"/>
        <end position="115"/>
    </location>
</feature>
<evidence type="ECO:0000313" key="18">
    <source>
        <dbReference type="EMBL" id="TCV99391.1"/>
    </source>
</evidence>
<dbReference type="FunFam" id="3.40.50.12160:FF:000004">
    <property type="entry name" value="Threonylcarbamoyladenosine tRNA methylthiotransferase MtaB"/>
    <property type="match status" value="1"/>
</dbReference>
<dbReference type="PANTHER" id="PTHR11918">
    <property type="entry name" value="RADICAL SAM PROTEINS"/>
    <property type="match status" value="1"/>
</dbReference>
<comment type="catalytic activity">
    <reaction evidence="13">
        <text>N(6)-L-threonylcarbamoyladenosine(37) in tRNA + (sulfur carrier)-SH + AH2 + 2 S-adenosyl-L-methionine = 2-methylsulfanyl-N(6)-L-threonylcarbamoyladenosine(37) in tRNA + (sulfur carrier)-H + 5'-deoxyadenosine + L-methionine + A + S-adenosyl-L-homocysteine + 2 H(+)</text>
        <dbReference type="Rhea" id="RHEA:37075"/>
        <dbReference type="Rhea" id="RHEA-COMP:10163"/>
        <dbReference type="Rhea" id="RHEA-COMP:11092"/>
        <dbReference type="Rhea" id="RHEA-COMP:14737"/>
        <dbReference type="Rhea" id="RHEA-COMP:14739"/>
        <dbReference type="ChEBI" id="CHEBI:13193"/>
        <dbReference type="ChEBI" id="CHEBI:15378"/>
        <dbReference type="ChEBI" id="CHEBI:17319"/>
        <dbReference type="ChEBI" id="CHEBI:17499"/>
        <dbReference type="ChEBI" id="CHEBI:29917"/>
        <dbReference type="ChEBI" id="CHEBI:57844"/>
        <dbReference type="ChEBI" id="CHEBI:57856"/>
        <dbReference type="ChEBI" id="CHEBI:59789"/>
        <dbReference type="ChEBI" id="CHEBI:64428"/>
        <dbReference type="ChEBI" id="CHEBI:74418"/>
        <dbReference type="ChEBI" id="CHEBI:74420"/>
        <dbReference type="EC" id="2.8.4.5"/>
    </reaction>
</comment>
<keyword evidence="10" id="KW-0408">Iron</keyword>
<dbReference type="Gene3D" id="3.40.50.12160">
    <property type="entry name" value="Methylthiotransferase, N-terminal domain"/>
    <property type="match status" value="1"/>
</dbReference>
<dbReference type="EC" id="2.8.4.5" evidence="3"/>
<evidence type="ECO:0000256" key="1">
    <source>
        <dbReference type="ARBA" id="ARBA00001966"/>
    </source>
</evidence>
<dbReference type="InterPro" id="IPR034557">
    <property type="entry name" value="ThrcA_tRNA_MEthiotransferase"/>
</dbReference>
<dbReference type="InterPro" id="IPR038135">
    <property type="entry name" value="Methylthiotransferase_N_sf"/>
</dbReference>
<keyword evidence="11" id="KW-0411">Iron-sulfur</keyword>